<dbReference type="eggNOG" id="COG3141">
    <property type="taxonomic scope" value="Bacteria"/>
</dbReference>
<organism evidence="1 2">
    <name type="scientific">Glaciecola punicea ACAM 611</name>
    <dbReference type="NCBI Taxonomy" id="1121923"/>
    <lineage>
        <taxon>Bacteria</taxon>
        <taxon>Pseudomonadati</taxon>
        <taxon>Pseudomonadota</taxon>
        <taxon>Gammaproteobacteria</taxon>
        <taxon>Alteromonadales</taxon>
        <taxon>Alteromonadaceae</taxon>
        <taxon>Glaciecola</taxon>
    </lineage>
</organism>
<evidence type="ECO:0008006" key="3">
    <source>
        <dbReference type="Google" id="ProtNLM"/>
    </source>
</evidence>
<evidence type="ECO:0000313" key="1">
    <source>
        <dbReference type="EMBL" id="GAB54199.1"/>
    </source>
</evidence>
<sequence length="95" mass="10525">MAVITQYVVQHKGVDKLVTTDKKEADQYDKMLEVADNLTAYIQAKGVKLSEELAEELGILLAKNKESVSKIFKGTSADSLLEQENAEVIELKKAK</sequence>
<dbReference type="OrthoDB" id="6415307at2"/>
<name>H5T7C2_9ALTE</name>
<dbReference type="STRING" id="56804.BAE46_03570"/>
<dbReference type="Proteomes" id="UP000053586">
    <property type="component" value="Unassembled WGS sequence"/>
</dbReference>
<protein>
    <recommendedName>
        <fullName evidence="3">YebG family protein</fullName>
    </recommendedName>
</protein>
<dbReference type="Pfam" id="PF07130">
    <property type="entry name" value="YebG"/>
    <property type="match status" value="1"/>
</dbReference>
<proteinExistence type="predicted"/>
<dbReference type="RefSeq" id="WP_006002190.1">
    <property type="nucleotide sequence ID" value="NZ_BAET01000002.1"/>
</dbReference>
<comment type="caution">
    <text evidence="1">The sequence shown here is derived from an EMBL/GenBank/DDBJ whole genome shotgun (WGS) entry which is preliminary data.</text>
</comment>
<dbReference type="AlphaFoldDB" id="H5T7C2"/>
<dbReference type="InterPro" id="IPR038627">
    <property type="entry name" value="YebG-like_sf"/>
</dbReference>
<dbReference type="EMBL" id="BAET01000002">
    <property type="protein sequence ID" value="GAB54199.1"/>
    <property type="molecule type" value="Genomic_DNA"/>
</dbReference>
<evidence type="ECO:0000313" key="2">
    <source>
        <dbReference type="Proteomes" id="UP000053586"/>
    </source>
</evidence>
<gene>
    <name evidence="1" type="ORF">GPUN_0045</name>
</gene>
<accession>H5T7C2</accession>
<dbReference type="InterPro" id="IPR009813">
    <property type="entry name" value="Uncharacterised_YebG"/>
</dbReference>
<reference evidence="1 2" key="1">
    <citation type="journal article" date="2012" name="J. Bacteriol.">
        <title>Genome sequence of proteorhodopsin-containing sea ice bacterium Glaciecola punicea ACAM 611T.</title>
        <authorList>
            <person name="Qin Q.-L."/>
            <person name="Xie B.-B."/>
            <person name="Shu Y.-L."/>
            <person name="Rong J.-C."/>
            <person name="Zhao D.-L."/>
            <person name="Zhang X.-Y."/>
            <person name="Chen X.-L."/>
            <person name="Zhou B.-C."/>
            <person name="Zhanga Y.-Z."/>
        </authorList>
    </citation>
    <scope>NUCLEOTIDE SEQUENCE [LARGE SCALE GENOMIC DNA]</scope>
    <source>
        <strain evidence="1 2">ACAM 611</strain>
    </source>
</reference>
<keyword evidence="2" id="KW-1185">Reference proteome</keyword>
<dbReference type="Gene3D" id="1.10.10.710">
    <property type="entry name" value="PSPTO_1197 like"/>
    <property type="match status" value="1"/>
</dbReference>
<reference evidence="1 2" key="2">
    <citation type="journal article" date="2017" name="Antonie Van Leeuwenhoek">
        <title>Rhizobium rhizosphaerae sp. nov., a novel species isolated from rice rhizosphere.</title>
        <authorList>
            <person name="Zhao J.J."/>
            <person name="Zhang J."/>
            <person name="Zhang R.J."/>
            <person name="Zhang C.W."/>
            <person name="Yin H.Q."/>
            <person name="Zhang X.X."/>
        </authorList>
    </citation>
    <scope>NUCLEOTIDE SEQUENCE [LARGE SCALE GENOMIC DNA]</scope>
    <source>
        <strain evidence="1 2">ACAM 611</strain>
    </source>
</reference>